<dbReference type="Proteomes" id="UP000187172">
    <property type="component" value="Unassembled WGS sequence"/>
</dbReference>
<protein>
    <submittedName>
        <fullName evidence="3">Phosphosulfolactate synthase</fullName>
    </submittedName>
</protein>
<dbReference type="InterPro" id="IPR036112">
    <property type="entry name" value="ComA_synth_sf"/>
</dbReference>
<evidence type="ECO:0000313" key="4">
    <source>
        <dbReference type="Proteomes" id="UP000187172"/>
    </source>
</evidence>
<organism evidence="3 4">
    <name type="scientific">Paenibacillus rhizosphaerae</name>
    <dbReference type="NCBI Taxonomy" id="297318"/>
    <lineage>
        <taxon>Bacteria</taxon>
        <taxon>Bacillati</taxon>
        <taxon>Bacillota</taxon>
        <taxon>Bacilli</taxon>
        <taxon>Bacillales</taxon>
        <taxon>Paenibacillaceae</taxon>
        <taxon>Paenibacillus</taxon>
    </lineage>
</organism>
<dbReference type="EMBL" id="MRTP01000001">
    <property type="protein sequence ID" value="OMF57105.1"/>
    <property type="molecule type" value="Genomic_DNA"/>
</dbReference>
<dbReference type="Gene3D" id="3.20.20.70">
    <property type="entry name" value="Aldolase class I"/>
    <property type="match status" value="1"/>
</dbReference>
<dbReference type="InterPro" id="IPR003830">
    <property type="entry name" value="ComA_synth"/>
</dbReference>
<dbReference type="SUPFAM" id="SSF102110">
    <property type="entry name" value="(2r)-phospho-3-sulfolactate synthase ComA"/>
    <property type="match status" value="1"/>
</dbReference>
<comment type="caution">
    <text evidence="3">The sequence shown here is derived from an EMBL/GenBank/DDBJ whole genome shotgun (WGS) entry which is preliminary data.</text>
</comment>
<feature type="compositionally biased region" description="Basic and acidic residues" evidence="2">
    <location>
        <begin position="9"/>
        <end position="34"/>
    </location>
</feature>
<reference evidence="3 4" key="1">
    <citation type="submission" date="2016-11" db="EMBL/GenBank/DDBJ databases">
        <title>Paenibacillus species isolates.</title>
        <authorList>
            <person name="Beno S.M."/>
        </authorList>
    </citation>
    <scope>NUCLEOTIDE SEQUENCE [LARGE SCALE GENOMIC DNA]</scope>
    <source>
        <strain evidence="3 4">FSL R5-0378</strain>
    </source>
</reference>
<dbReference type="Pfam" id="PF02679">
    <property type="entry name" value="ComA"/>
    <property type="match status" value="1"/>
</dbReference>
<accession>A0A1R1EZ58</accession>
<evidence type="ECO:0000313" key="3">
    <source>
        <dbReference type="EMBL" id="OMF57105.1"/>
    </source>
</evidence>
<dbReference type="AlphaFoldDB" id="A0A1R1EZ58"/>
<dbReference type="STRING" id="297318.BK138_00270"/>
<keyword evidence="4" id="KW-1185">Reference proteome</keyword>
<dbReference type="PANTHER" id="PTHR48413:SF1">
    <property type="entry name" value="PROTEIN HEAT-STRESS-ASSOCIATED 32"/>
    <property type="match status" value="1"/>
</dbReference>
<dbReference type="PANTHER" id="PTHR48413">
    <property type="match status" value="1"/>
</dbReference>
<proteinExistence type="inferred from homology"/>
<evidence type="ECO:0000256" key="1">
    <source>
        <dbReference type="ARBA" id="ARBA00010424"/>
    </source>
</evidence>
<gene>
    <name evidence="3" type="ORF">BK138_00270</name>
</gene>
<feature type="region of interest" description="Disordered" evidence="2">
    <location>
        <begin position="1"/>
        <end position="34"/>
    </location>
</feature>
<comment type="similarity">
    <text evidence="1">Belongs to the phosphosulfolactate synthase family.</text>
</comment>
<evidence type="ECO:0000256" key="2">
    <source>
        <dbReference type="SAM" id="MobiDB-lite"/>
    </source>
</evidence>
<dbReference type="RefSeq" id="WP_076164482.1">
    <property type="nucleotide sequence ID" value="NZ_MRTP01000001.1"/>
</dbReference>
<sequence length="288" mass="32037">MNNSMRAVWPRELRDPSGTRFDSDKEKKDAAVSRDPDRGLTMVIDKGLGRNTFADVIETASPYIDCIKFGFGTAPLYRTDMLLYKIDLAKQHGISVMTGGTLLEIAVQQGIVPAFFDTVCNLGFNALEVSDGTIELSRQKRTELIQEGKKRGLRVFSEFGKKLSGSLIDAAILADTVELDLAAGAEYVTVEARESGVSVGIFDKHGECREDVVDDILKFVPDHRTLIWEAPLKNQQAMLLHKFGSNVHLGNIAPTEVMALETLRRGLRQDTFEFGLKEKTPDEFCYMI</sequence>
<dbReference type="InterPro" id="IPR013785">
    <property type="entry name" value="Aldolase_TIM"/>
</dbReference>
<name>A0A1R1EZ58_9BACL</name>